<evidence type="ECO:0000256" key="5">
    <source>
        <dbReference type="ARBA" id="ARBA00022692"/>
    </source>
</evidence>
<dbReference type="AlphaFoldDB" id="A0A0R1YDR5"/>
<evidence type="ECO:0000256" key="1">
    <source>
        <dbReference type="ARBA" id="ARBA00004651"/>
    </source>
</evidence>
<dbReference type="InterPro" id="IPR004776">
    <property type="entry name" value="Mem_transp_PIN-like"/>
</dbReference>
<dbReference type="Proteomes" id="UP000051223">
    <property type="component" value="Unassembled WGS sequence"/>
</dbReference>
<dbReference type="STRING" id="1423754.FC39_GL000405"/>
<feature type="transmembrane region" description="Helical" evidence="8">
    <location>
        <begin position="196"/>
        <end position="214"/>
    </location>
</feature>
<keyword evidence="6 8" id="KW-1133">Transmembrane helix</keyword>
<evidence type="ECO:0000256" key="8">
    <source>
        <dbReference type="SAM" id="Phobius"/>
    </source>
</evidence>
<dbReference type="eggNOG" id="COG0679">
    <property type="taxonomic scope" value="Bacteria"/>
</dbReference>
<dbReference type="GO" id="GO:0055085">
    <property type="term" value="P:transmembrane transport"/>
    <property type="evidence" value="ECO:0007669"/>
    <property type="project" value="InterPro"/>
</dbReference>
<dbReference type="Gene3D" id="1.20.1530.20">
    <property type="match status" value="1"/>
</dbReference>
<feature type="transmembrane region" description="Helical" evidence="8">
    <location>
        <begin position="226"/>
        <end position="249"/>
    </location>
</feature>
<evidence type="ECO:0000256" key="4">
    <source>
        <dbReference type="ARBA" id="ARBA00022475"/>
    </source>
</evidence>
<feature type="transmembrane region" description="Helical" evidence="8">
    <location>
        <begin position="164"/>
        <end position="184"/>
    </location>
</feature>
<evidence type="ECO:0000256" key="3">
    <source>
        <dbReference type="ARBA" id="ARBA00022448"/>
    </source>
</evidence>
<dbReference type="EMBL" id="AZGI01000014">
    <property type="protein sequence ID" value="KRM40590.1"/>
    <property type="molecule type" value="Genomic_DNA"/>
</dbReference>
<organism evidence="9 10">
    <name type="scientific">Lactobacillus hamsteri DSM 5661 = JCM 6256</name>
    <dbReference type="NCBI Taxonomy" id="1423754"/>
    <lineage>
        <taxon>Bacteria</taxon>
        <taxon>Bacillati</taxon>
        <taxon>Bacillota</taxon>
        <taxon>Bacilli</taxon>
        <taxon>Lactobacillales</taxon>
        <taxon>Lactobacillaceae</taxon>
        <taxon>Lactobacillus</taxon>
    </lineage>
</organism>
<comment type="subcellular location">
    <subcellularLocation>
        <location evidence="1">Cell membrane</location>
        <topology evidence="1">Multi-pass membrane protein</topology>
    </subcellularLocation>
</comment>
<reference evidence="9 10" key="1">
    <citation type="journal article" date="2015" name="Genome Announc.">
        <title>Expanding the biotechnology potential of lactobacilli through comparative genomics of 213 strains and associated genera.</title>
        <authorList>
            <person name="Sun Z."/>
            <person name="Harris H.M."/>
            <person name="McCann A."/>
            <person name="Guo C."/>
            <person name="Argimon S."/>
            <person name="Zhang W."/>
            <person name="Yang X."/>
            <person name="Jeffery I.B."/>
            <person name="Cooney J.C."/>
            <person name="Kagawa T.F."/>
            <person name="Liu W."/>
            <person name="Song Y."/>
            <person name="Salvetti E."/>
            <person name="Wrobel A."/>
            <person name="Rasinkangas P."/>
            <person name="Parkhill J."/>
            <person name="Rea M.C."/>
            <person name="O'Sullivan O."/>
            <person name="Ritari J."/>
            <person name="Douillard F.P."/>
            <person name="Paul Ross R."/>
            <person name="Yang R."/>
            <person name="Briner A.E."/>
            <person name="Felis G.E."/>
            <person name="de Vos W.M."/>
            <person name="Barrangou R."/>
            <person name="Klaenhammer T.R."/>
            <person name="Caufield P.W."/>
            <person name="Cui Y."/>
            <person name="Zhang H."/>
            <person name="O'Toole P.W."/>
        </authorList>
    </citation>
    <scope>NUCLEOTIDE SEQUENCE [LARGE SCALE GENOMIC DNA]</scope>
    <source>
        <strain evidence="9 10">DSM 5661</strain>
    </source>
</reference>
<keyword evidence="3" id="KW-0813">Transport</keyword>
<protein>
    <submittedName>
        <fullName evidence="9">Malate permease</fullName>
    </submittedName>
</protein>
<gene>
    <name evidence="9" type="ORF">FC39_GL000405</name>
</gene>
<feature type="transmembrane region" description="Helical" evidence="8">
    <location>
        <begin position="66"/>
        <end position="88"/>
    </location>
</feature>
<dbReference type="Pfam" id="PF03547">
    <property type="entry name" value="Mem_trans"/>
    <property type="match status" value="1"/>
</dbReference>
<feature type="transmembrane region" description="Helical" evidence="8">
    <location>
        <begin position="6"/>
        <end position="24"/>
    </location>
</feature>
<keyword evidence="7 8" id="KW-0472">Membrane</keyword>
<dbReference type="PATRIC" id="fig|1423754.3.peg.419"/>
<sequence>MPLLIPIKQVIIMFILMLIGLLCYKIEFIHKQTVQDLTKILLYVVSPCLIINSFKQKLTAERLTQFLLLMILIVFLFAFKIVVSKFLFNKKSVPNNEKRTILKYAGTYTNAGFMGLPLIQAILGNNGVFYGVPYLICYNIFLWTHGISLFKKQDKSLAENIKQIILNPNIIAAIIGILIFLFQIQIPDLIATPMNYIADINTPLSMIVIGTNLGSISLKGDLINRFTWWGILVRNIVFPLCVLGILYLVPLNNLAKISTLIMASCPVAGIVVLFSLMSDFDVKFPTELMCLSTLISVATLPMMIVLGNLIF</sequence>
<accession>A0A0R1YDR5</accession>
<dbReference type="GO" id="GO:0005886">
    <property type="term" value="C:plasma membrane"/>
    <property type="evidence" value="ECO:0007669"/>
    <property type="project" value="UniProtKB-SubCell"/>
</dbReference>
<keyword evidence="10" id="KW-1185">Reference proteome</keyword>
<dbReference type="InterPro" id="IPR038770">
    <property type="entry name" value="Na+/solute_symporter_sf"/>
</dbReference>
<feature type="transmembrane region" description="Helical" evidence="8">
    <location>
        <begin position="255"/>
        <end position="276"/>
    </location>
</feature>
<evidence type="ECO:0000313" key="9">
    <source>
        <dbReference type="EMBL" id="KRM40590.1"/>
    </source>
</evidence>
<feature type="transmembrane region" description="Helical" evidence="8">
    <location>
        <begin position="128"/>
        <end position="144"/>
    </location>
</feature>
<proteinExistence type="inferred from homology"/>
<name>A0A0R1YDR5_9LACO</name>
<evidence type="ECO:0000313" key="10">
    <source>
        <dbReference type="Proteomes" id="UP000051223"/>
    </source>
</evidence>
<evidence type="ECO:0000256" key="6">
    <source>
        <dbReference type="ARBA" id="ARBA00022989"/>
    </source>
</evidence>
<keyword evidence="4" id="KW-1003">Cell membrane</keyword>
<comment type="similarity">
    <text evidence="2">Belongs to the auxin efflux carrier (TC 2.A.69) family.</text>
</comment>
<keyword evidence="5 8" id="KW-0812">Transmembrane</keyword>
<dbReference type="OrthoDB" id="9798064at2"/>
<comment type="caution">
    <text evidence="9">The sequence shown here is derived from an EMBL/GenBank/DDBJ whole genome shotgun (WGS) entry which is preliminary data.</text>
</comment>
<dbReference type="PANTHER" id="PTHR36838">
    <property type="entry name" value="AUXIN EFFLUX CARRIER FAMILY PROTEIN"/>
    <property type="match status" value="1"/>
</dbReference>
<dbReference type="PANTHER" id="PTHR36838:SF1">
    <property type="entry name" value="SLR1864 PROTEIN"/>
    <property type="match status" value="1"/>
</dbReference>
<feature type="transmembrane region" description="Helical" evidence="8">
    <location>
        <begin position="288"/>
        <end position="310"/>
    </location>
</feature>
<evidence type="ECO:0000256" key="2">
    <source>
        <dbReference type="ARBA" id="ARBA00010145"/>
    </source>
</evidence>
<evidence type="ECO:0000256" key="7">
    <source>
        <dbReference type="ARBA" id="ARBA00023136"/>
    </source>
</evidence>
<dbReference type="RefSeq" id="WP_025080760.1">
    <property type="nucleotide sequence ID" value="NZ_AZGI01000014.1"/>
</dbReference>